<keyword evidence="3" id="KW-1185">Reference proteome</keyword>
<accession>G0SGR1</accession>
<feature type="compositionally biased region" description="Low complexity" evidence="1">
    <location>
        <begin position="403"/>
        <end position="427"/>
    </location>
</feature>
<organism evidence="3">
    <name type="scientific">Chaetomium thermophilum (strain DSM 1495 / CBS 144.50 / IMI 039719)</name>
    <name type="common">Thermochaetoides thermophila</name>
    <dbReference type="NCBI Taxonomy" id="759272"/>
    <lineage>
        <taxon>Eukaryota</taxon>
        <taxon>Fungi</taxon>
        <taxon>Dikarya</taxon>
        <taxon>Ascomycota</taxon>
        <taxon>Pezizomycotina</taxon>
        <taxon>Sordariomycetes</taxon>
        <taxon>Sordariomycetidae</taxon>
        <taxon>Sordariales</taxon>
        <taxon>Chaetomiaceae</taxon>
        <taxon>Thermochaetoides</taxon>
    </lineage>
</organism>
<feature type="region of interest" description="Disordered" evidence="1">
    <location>
        <begin position="153"/>
        <end position="190"/>
    </location>
</feature>
<feature type="compositionally biased region" description="Polar residues" evidence="1">
    <location>
        <begin position="172"/>
        <end position="182"/>
    </location>
</feature>
<feature type="compositionally biased region" description="Basic and acidic residues" evidence="1">
    <location>
        <begin position="371"/>
        <end position="393"/>
    </location>
</feature>
<dbReference type="GeneID" id="18260763"/>
<evidence type="ECO:0000256" key="1">
    <source>
        <dbReference type="SAM" id="MobiDB-lite"/>
    </source>
</evidence>
<evidence type="ECO:0000313" key="3">
    <source>
        <dbReference type="Proteomes" id="UP000008066"/>
    </source>
</evidence>
<dbReference type="KEGG" id="cthr:CTHT_0067250"/>
<dbReference type="HOGENOM" id="CLU_027370_0_0_1"/>
<proteinExistence type="predicted"/>
<sequence>MNTFHLVQTLAESFVALADEVQSLVDLKTILEHKLRYAHEQYQLLADKYAPAVPEISETLARLQLPDLQQPPSASSTVPLPKRRPGTSQHELALLIREGRRAAQKLVSAIALTERDDSRLDSVPADTEMPTLSSTVLEKDFTVEGKKGALACPFSKPSIPESTTPPPAEQPDTLQDSASNLKPQIPHSPSDPICAALLDPSLPSASSPSKCPIRFLDKHSPEEIARYVEAHKHKLPRSHEVCLRRYQRNEEQIRKLDAKYGNLVNMVRDLSQLHRPMLPQRDSDEDLSEKVKASAGERAKRVEEWTKGVEPGVPGEGEDKGEVRESRFDRPLREVRVGESPSRPWGISVPVSTRREPSVPRPVEAGQAAEAPRKCPFDHTKLGFGESEGHPPSEPKPAPQPQATPSAQEQPQQAQAQQRSSSTPQPTFITMPDPATPASQNAGIPQFVFNISGPVFIGYSMEQAIEFMARFYGQAQAQAQGQKQ</sequence>
<dbReference type="OMA" id="SHAICVQ"/>
<evidence type="ECO:0000313" key="2">
    <source>
        <dbReference type="EMBL" id="EGS17400.1"/>
    </source>
</evidence>
<feature type="compositionally biased region" description="Basic and acidic residues" evidence="1">
    <location>
        <begin position="317"/>
        <end position="337"/>
    </location>
</feature>
<feature type="region of interest" description="Disordered" evidence="1">
    <location>
        <begin position="66"/>
        <end position="87"/>
    </location>
</feature>
<dbReference type="Proteomes" id="UP000008066">
    <property type="component" value="Unassembled WGS sequence"/>
</dbReference>
<reference evidence="2 3" key="1">
    <citation type="journal article" date="2011" name="Cell">
        <title>Insight into structure and assembly of the nuclear pore complex by utilizing the genome of a eukaryotic thermophile.</title>
        <authorList>
            <person name="Amlacher S."/>
            <person name="Sarges P."/>
            <person name="Flemming D."/>
            <person name="van Noort V."/>
            <person name="Kunze R."/>
            <person name="Devos D.P."/>
            <person name="Arumugam M."/>
            <person name="Bork P."/>
            <person name="Hurt E."/>
        </authorList>
    </citation>
    <scope>NUCLEOTIDE SEQUENCE [LARGE SCALE GENOMIC DNA]</scope>
    <source>
        <strain evidence="3">DSM 1495 / CBS 144.50 / IMI 039719</strain>
    </source>
</reference>
<gene>
    <name evidence="2" type="ORF">CTHT_0067250</name>
</gene>
<dbReference type="STRING" id="759272.G0SGR1"/>
<feature type="region of interest" description="Disordered" evidence="1">
    <location>
        <begin position="278"/>
        <end position="441"/>
    </location>
</feature>
<dbReference type="OrthoDB" id="5343576at2759"/>
<feature type="compositionally biased region" description="Basic and acidic residues" evidence="1">
    <location>
        <begin position="288"/>
        <end position="307"/>
    </location>
</feature>
<name>G0SGR1_CHATD</name>
<dbReference type="AlphaFoldDB" id="G0SGR1"/>
<dbReference type="eggNOG" id="ENOG502SHR2">
    <property type="taxonomic scope" value="Eukaryota"/>
</dbReference>
<dbReference type="EMBL" id="GL988047">
    <property type="protein sequence ID" value="EGS17400.1"/>
    <property type="molecule type" value="Genomic_DNA"/>
</dbReference>
<protein>
    <submittedName>
        <fullName evidence="2">Uncharacterized protein</fullName>
    </submittedName>
</protein>
<dbReference type="RefSeq" id="XP_006697018.1">
    <property type="nucleotide sequence ID" value="XM_006696955.1"/>
</dbReference>